<keyword evidence="2" id="KW-0472">Membrane</keyword>
<evidence type="ECO:0000313" key="3">
    <source>
        <dbReference type="EMBL" id="MCC2118404.1"/>
    </source>
</evidence>
<reference evidence="3 4" key="1">
    <citation type="submission" date="2021-10" db="EMBL/GenBank/DDBJ databases">
        <title>Anaerobic single-cell dispensing facilitates the cultivation of human gut bacteria.</title>
        <authorList>
            <person name="Afrizal A."/>
        </authorList>
    </citation>
    <scope>NUCLEOTIDE SEQUENCE [LARGE SCALE GENOMIC DNA]</scope>
    <source>
        <strain evidence="3 4">CLA-AA-H273</strain>
    </source>
</reference>
<feature type="coiled-coil region" evidence="1">
    <location>
        <begin position="59"/>
        <end position="86"/>
    </location>
</feature>
<accession>A0AAE2ZZD2</accession>
<keyword evidence="1" id="KW-0175">Coiled coil</keyword>
<keyword evidence="2" id="KW-1133">Transmembrane helix</keyword>
<organism evidence="3 4">
    <name type="scientific">Waltera acetigignens</name>
    <dbReference type="NCBI Taxonomy" id="2981769"/>
    <lineage>
        <taxon>Bacteria</taxon>
        <taxon>Bacillati</taxon>
        <taxon>Bacillota</taxon>
        <taxon>Clostridia</taxon>
        <taxon>Lachnospirales</taxon>
        <taxon>Lachnospiraceae</taxon>
        <taxon>Waltera</taxon>
    </lineage>
</organism>
<evidence type="ECO:0000256" key="2">
    <source>
        <dbReference type="SAM" id="Phobius"/>
    </source>
</evidence>
<comment type="caution">
    <text evidence="3">The sequence shown here is derived from an EMBL/GenBank/DDBJ whole genome shotgun (WGS) entry which is preliminary data.</text>
</comment>
<feature type="transmembrane region" description="Helical" evidence="2">
    <location>
        <begin position="6"/>
        <end position="22"/>
    </location>
</feature>
<dbReference type="Pfam" id="PF19610">
    <property type="entry name" value="DUF6115"/>
    <property type="match status" value="1"/>
</dbReference>
<keyword evidence="2" id="KW-0812">Transmembrane</keyword>
<name>A0AAE2ZZD2_9FIRM</name>
<dbReference type="AlphaFoldDB" id="A0AAE2ZZD2"/>
<evidence type="ECO:0000313" key="4">
    <source>
        <dbReference type="Proteomes" id="UP001197795"/>
    </source>
</evidence>
<gene>
    <name evidence="3" type="ORF">LKD75_02160</name>
</gene>
<proteinExistence type="predicted"/>
<keyword evidence="4" id="KW-1185">Reference proteome</keyword>
<dbReference type="InterPro" id="IPR046118">
    <property type="entry name" value="DUF6115"/>
</dbReference>
<protein>
    <submittedName>
        <fullName evidence="3">Uncharacterized protein</fullName>
    </submittedName>
</protein>
<sequence length="222" mass="24693">MGILEVVLLIAGIVIFIGSFLLPSGKESGINKEAAKEEIKGLMEEEMQTVRSQMQDKMVETSEDALEKAERSLERLTNEKIMAVSEYSDTVLQEIHKNHEEAMFLYDMLNNKHANIKDTVSKMDKAVKAAEDKAKVKAEENVKTQKENVTEEQLIEVQEPAETIEPSGSPEIGFMGETAEEGQNNNEKILEMHRQGKSTVAIAKELGLGVGEVKLVIDLYKA</sequence>
<evidence type="ECO:0000256" key="1">
    <source>
        <dbReference type="SAM" id="Coils"/>
    </source>
</evidence>
<dbReference type="Proteomes" id="UP001197795">
    <property type="component" value="Unassembled WGS sequence"/>
</dbReference>
<dbReference type="EMBL" id="JAJEPV010000004">
    <property type="protein sequence ID" value="MCC2118404.1"/>
    <property type="molecule type" value="Genomic_DNA"/>
</dbReference>
<dbReference type="RefSeq" id="WP_227064336.1">
    <property type="nucleotide sequence ID" value="NZ_JAJEPV010000004.1"/>
</dbReference>